<dbReference type="InterPro" id="IPR002645">
    <property type="entry name" value="STAS_dom"/>
</dbReference>
<evidence type="ECO:0000256" key="2">
    <source>
        <dbReference type="RuleBase" id="RU003749"/>
    </source>
</evidence>
<evidence type="ECO:0000313" key="4">
    <source>
        <dbReference type="EMBL" id="RCK80281.1"/>
    </source>
</evidence>
<dbReference type="InterPro" id="IPR036513">
    <property type="entry name" value="STAS_dom_sf"/>
</dbReference>
<dbReference type="Pfam" id="PF01740">
    <property type="entry name" value="STAS"/>
    <property type="match status" value="1"/>
</dbReference>
<proteinExistence type="inferred from homology"/>
<sequence length="116" mass="12712">MELKIEVRQAAEGITLIVLRGEIGTETVNQFKDRIDQIVNDGQTKLIMDFNEVNYLNSMGLGVVAATLKKVKKAKGDLKLINLSPAVAELFELTRLTKVFEICESLEAAVASFKGG</sequence>
<dbReference type="Gene3D" id="3.30.750.24">
    <property type="entry name" value="STAS domain"/>
    <property type="match status" value="1"/>
</dbReference>
<dbReference type="CDD" id="cd07043">
    <property type="entry name" value="STAS_anti-anti-sigma_factors"/>
    <property type="match status" value="1"/>
</dbReference>
<evidence type="ECO:0000259" key="3">
    <source>
        <dbReference type="PROSITE" id="PS50801"/>
    </source>
</evidence>
<reference evidence="4 5" key="1">
    <citation type="submission" date="2018-05" db="EMBL/GenBank/DDBJ databases">
        <title>A metagenomic window into the 2 km-deep terrestrial subsurface aquifer revealed taxonomically and functionally diverse microbial community comprising novel uncultured bacterial lineages.</title>
        <authorList>
            <person name="Kadnikov V.V."/>
            <person name="Mardanov A.V."/>
            <person name="Beletsky A.V."/>
            <person name="Banks D."/>
            <person name="Pimenov N.V."/>
            <person name="Frank Y.A."/>
            <person name="Karnachuk O.V."/>
            <person name="Ravin N.V."/>
        </authorList>
    </citation>
    <scope>NUCLEOTIDE SEQUENCE [LARGE SCALE GENOMIC DNA]</scope>
    <source>
        <strain evidence="4">BY5</strain>
    </source>
</reference>
<gene>
    <name evidence="4" type="ORF">OZSIB_3463</name>
</gene>
<comment type="caution">
    <text evidence="4">The sequence shown here is derived from an EMBL/GenBank/DDBJ whole genome shotgun (WGS) entry which is preliminary data.</text>
</comment>
<accession>A0A367ZSG3</accession>
<dbReference type="GO" id="GO:0043856">
    <property type="term" value="F:anti-sigma factor antagonist activity"/>
    <property type="evidence" value="ECO:0007669"/>
    <property type="project" value="InterPro"/>
</dbReference>
<dbReference type="InterPro" id="IPR003658">
    <property type="entry name" value="Anti-sigma_ant"/>
</dbReference>
<dbReference type="EMBL" id="QOQW01000007">
    <property type="protein sequence ID" value="RCK80281.1"/>
    <property type="molecule type" value="Genomic_DNA"/>
</dbReference>
<organism evidence="4 5">
    <name type="scientific">Candidatus Ozemobacter sibiricus</name>
    <dbReference type="NCBI Taxonomy" id="2268124"/>
    <lineage>
        <taxon>Bacteria</taxon>
        <taxon>Candidatus Ozemobacteria</taxon>
        <taxon>Candidatus Ozemobacterales</taxon>
        <taxon>Candidatus Ozemobacteraceae</taxon>
        <taxon>Candidatus Ozemobacter</taxon>
    </lineage>
</organism>
<dbReference type="SUPFAM" id="SSF52091">
    <property type="entry name" value="SpoIIaa-like"/>
    <property type="match status" value="1"/>
</dbReference>
<evidence type="ECO:0000256" key="1">
    <source>
        <dbReference type="ARBA" id="ARBA00009013"/>
    </source>
</evidence>
<dbReference type="NCBIfam" id="TIGR00377">
    <property type="entry name" value="ant_ant_sig"/>
    <property type="match status" value="1"/>
</dbReference>
<feature type="domain" description="STAS" evidence="3">
    <location>
        <begin position="12"/>
        <end position="113"/>
    </location>
</feature>
<name>A0A367ZSG3_9BACT</name>
<dbReference type="PANTHER" id="PTHR33495">
    <property type="entry name" value="ANTI-SIGMA FACTOR ANTAGONIST TM_1081-RELATED-RELATED"/>
    <property type="match status" value="1"/>
</dbReference>
<evidence type="ECO:0000313" key="5">
    <source>
        <dbReference type="Proteomes" id="UP000252355"/>
    </source>
</evidence>
<dbReference type="PROSITE" id="PS50801">
    <property type="entry name" value="STAS"/>
    <property type="match status" value="1"/>
</dbReference>
<dbReference type="Proteomes" id="UP000252355">
    <property type="component" value="Unassembled WGS sequence"/>
</dbReference>
<comment type="similarity">
    <text evidence="1 2">Belongs to the anti-sigma-factor antagonist family.</text>
</comment>
<protein>
    <recommendedName>
        <fullName evidence="2">Anti-sigma factor antagonist</fullName>
    </recommendedName>
</protein>
<dbReference type="AlphaFoldDB" id="A0A367ZSG3"/>